<comment type="caution">
    <text evidence="2">The sequence shown here is derived from an EMBL/GenBank/DDBJ whole genome shotgun (WGS) entry which is preliminary data.</text>
</comment>
<dbReference type="Pfam" id="PF12937">
    <property type="entry name" value="F-box-like"/>
    <property type="match status" value="1"/>
</dbReference>
<reference evidence="2" key="1">
    <citation type="submission" date="2020-11" db="EMBL/GenBank/DDBJ databases">
        <authorList>
            <consortium name="DOE Joint Genome Institute"/>
            <person name="Ahrendt S."/>
            <person name="Riley R."/>
            <person name="Andreopoulos W."/>
            <person name="LaButti K."/>
            <person name="Pangilinan J."/>
            <person name="Ruiz-duenas F.J."/>
            <person name="Barrasa J.M."/>
            <person name="Sanchez-Garcia M."/>
            <person name="Camarero S."/>
            <person name="Miyauchi S."/>
            <person name="Serrano A."/>
            <person name="Linde D."/>
            <person name="Babiker R."/>
            <person name="Drula E."/>
            <person name="Ayuso-Fernandez I."/>
            <person name="Pacheco R."/>
            <person name="Padilla G."/>
            <person name="Ferreira P."/>
            <person name="Barriuso J."/>
            <person name="Kellner H."/>
            <person name="Castanera R."/>
            <person name="Alfaro M."/>
            <person name="Ramirez L."/>
            <person name="Pisabarro A.G."/>
            <person name="Kuo A."/>
            <person name="Tritt A."/>
            <person name="Lipzen A."/>
            <person name="He G."/>
            <person name="Yan M."/>
            <person name="Ng V."/>
            <person name="Cullen D."/>
            <person name="Martin F."/>
            <person name="Rosso M.-N."/>
            <person name="Henrissat B."/>
            <person name="Hibbett D."/>
            <person name="Martinez A.T."/>
            <person name="Grigoriev I.V."/>
        </authorList>
    </citation>
    <scope>NUCLEOTIDE SEQUENCE</scope>
    <source>
        <strain evidence="2">AH 44721</strain>
    </source>
</reference>
<name>A0A9P5NPK1_GYMJU</name>
<organism evidence="2 3">
    <name type="scientific">Gymnopilus junonius</name>
    <name type="common">Spectacular rustgill mushroom</name>
    <name type="synonym">Gymnopilus spectabilis subsp. junonius</name>
    <dbReference type="NCBI Taxonomy" id="109634"/>
    <lineage>
        <taxon>Eukaryota</taxon>
        <taxon>Fungi</taxon>
        <taxon>Dikarya</taxon>
        <taxon>Basidiomycota</taxon>
        <taxon>Agaricomycotina</taxon>
        <taxon>Agaricomycetes</taxon>
        <taxon>Agaricomycetidae</taxon>
        <taxon>Agaricales</taxon>
        <taxon>Agaricineae</taxon>
        <taxon>Hymenogastraceae</taxon>
        <taxon>Gymnopilus</taxon>
    </lineage>
</organism>
<dbReference type="AlphaFoldDB" id="A0A9P5NPK1"/>
<sequence>MNSKQTDVFLPVEILQDCFGYLRIQDRKNLSLACNLFRSICLPSLFESVSYSLSISETTIRSRRQTQLGKAKDEIQRFKSIAESSIHAPLIRKCVMSDILMLDRGSSIDDEVATAYASFTRAFAECVPYFINMKEVNMENFNAKIDKKVLAALASLTLLEKVIFRPIGFFFFFFFE</sequence>
<gene>
    <name evidence="2" type="ORF">CPB84DRAFT_1006611</name>
</gene>
<dbReference type="EMBL" id="JADNYJ010000045">
    <property type="protein sequence ID" value="KAF8900829.1"/>
    <property type="molecule type" value="Genomic_DNA"/>
</dbReference>
<evidence type="ECO:0000313" key="2">
    <source>
        <dbReference type="EMBL" id="KAF8900829.1"/>
    </source>
</evidence>
<dbReference type="SUPFAM" id="SSF81383">
    <property type="entry name" value="F-box domain"/>
    <property type="match status" value="1"/>
</dbReference>
<protein>
    <recommendedName>
        <fullName evidence="1">F-box domain-containing protein</fullName>
    </recommendedName>
</protein>
<accession>A0A9P5NPK1</accession>
<evidence type="ECO:0000313" key="3">
    <source>
        <dbReference type="Proteomes" id="UP000724874"/>
    </source>
</evidence>
<dbReference type="OrthoDB" id="2973212at2759"/>
<dbReference type="InterPro" id="IPR001810">
    <property type="entry name" value="F-box_dom"/>
</dbReference>
<proteinExistence type="predicted"/>
<keyword evidence="3" id="KW-1185">Reference proteome</keyword>
<dbReference type="CDD" id="cd09917">
    <property type="entry name" value="F-box_SF"/>
    <property type="match status" value="1"/>
</dbReference>
<feature type="domain" description="F-box" evidence="1">
    <location>
        <begin position="10"/>
        <end position="49"/>
    </location>
</feature>
<evidence type="ECO:0000259" key="1">
    <source>
        <dbReference type="Pfam" id="PF12937"/>
    </source>
</evidence>
<dbReference type="Proteomes" id="UP000724874">
    <property type="component" value="Unassembled WGS sequence"/>
</dbReference>
<dbReference type="InterPro" id="IPR036047">
    <property type="entry name" value="F-box-like_dom_sf"/>
</dbReference>